<keyword evidence="7" id="KW-1185">Reference proteome</keyword>
<evidence type="ECO:0000313" key="7">
    <source>
        <dbReference type="Proteomes" id="UP001321453"/>
    </source>
</evidence>
<accession>A0ABT7S9Y3</accession>
<feature type="chain" id="PRO_5046351780" evidence="5">
    <location>
        <begin position="29"/>
        <end position="305"/>
    </location>
</feature>
<dbReference type="InterPro" id="IPR006127">
    <property type="entry name" value="ZnuA-like"/>
</dbReference>
<dbReference type="PANTHER" id="PTHR42953">
    <property type="entry name" value="HIGH-AFFINITY ZINC UPTAKE SYSTEM PROTEIN ZNUA-RELATED"/>
    <property type="match status" value="1"/>
</dbReference>
<evidence type="ECO:0000256" key="1">
    <source>
        <dbReference type="ARBA" id="ARBA00004196"/>
    </source>
</evidence>
<proteinExistence type="predicted"/>
<keyword evidence="3" id="KW-0479">Metal-binding</keyword>
<sequence length="305" mass="30868">MTKPNARSASLAVTAALAALALAGCSSAASTPQSSDGAVRVVASTNVYGDIAEQVGGDLVQVTSIVDDPSADPHSYEASAQTQLALSKAALVVENGGGYDDFVDTMLDAVDNDPAVVNAVDVSGKAAAAGDELNEHVWYDFPTVTKVADAIATSLSAIDAENAATYDANARAFADQVDGLVAATGEVEADHAGAGVAITEPVPLYLLENAGLVNKTPAEFSEAIEDETDVPPAALRDTLDLFTSGAVSALVYNEQTTGPQTAAVLAAAKDAGVPVVPVTETLPEGTDYVSWMTANLAALRTALAS</sequence>
<dbReference type="Pfam" id="PF01297">
    <property type="entry name" value="ZnuA"/>
    <property type="match status" value="1"/>
</dbReference>
<evidence type="ECO:0000256" key="2">
    <source>
        <dbReference type="ARBA" id="ARBA00022448"/>
    </source>
</evidence>
<reference evidence="6 7" key="1">
    <citation type="submission" date="2023-06" db="EMBL/GenBank/DDBJ databases">
        <title>Cellulomonas sp. MW9 Whole genome sequence.</title>
        <authorList>
            <person name="Park S."/>
        </authorList>
    </citation>
    <scope>NUCLEOTIDE SEQUENCE [LARGE SCALE GENOMIC DNA]</scope>
    <source>
        <strain evidence="6 7">MW9</strain>
    </source>
</reference>
<evidence type="ECO:0000313" key="6">
    <source>
        <dbReference type="EMBL" id="MDM7831847.1"/>
    </source>
</evidence>
<dbReference type="SUPFAM" id="SSF53807">
    <property type="entry name" value="Helical backbone' metal receptor"/>
    <property type="match status" value="1"/>
</dbReference>
<name>A0ABT7S9Y3_9CELL</name>
<dbReference type="RefSeq" id="WP_289447261.1">
    <property type="nucleotide sequence ID" value="NZ_JAUCGR010000002.1"/>
</dbReference>
<protein>
    <submittedName>
        <fullName evidence="6">Zinc ABC transporter substrate-binding protein</fullName>
    </submittedName>
</protein>
<dbReference type="Proteomes" id="UP001321453">
    <property type="component" value="Unassembled WGS sequence"/>
</dbReference>
<comment type="subcellular location">
    <subcellularLocation>
        <location evidence="1">Cell envelope</location>
    </subcellularLocation>
</comment>
<comment type="caution">
    <text evidence="6">The sequence shown here is derived from an EMBL/GenBank/DDBJ whole genome shotgun (WGS) entry which is preliminary data.</text>
</comment>
<organism evidence="6 7">
    <name type="scientific">Cellulomonas edaphi</name>
    <dbReference type="NCBI Taxonomy" id="3053468"/>
    <lineage>
        <taxon>Bacteria</taxon>
        <taxon>Bacillati</taxon>
        <taxon>Actinomycetota</taxon>
        <taxon>Actinomycetes</taxon>
        <taxon>Micrococcales</taxon>
        <taxon>Cellulomonadaceae</taxon>
        <taxon>Cellulomonas</taxon>
    </lineage>
</organism>
<dbReference type="EMBL" id="JAUCGR010000002">
    <property type="protein sequence ID" value="MDM7831847.1"/>
    <property type="molecule type" value="Genomic_DNA"/>
</dbReference>
<dbReference type="InterPro" id="IPR050492">
    <property type="entry name" value="Bact_metal-bind_prot9"/>
</dbReference>
<evidence type="ECO:0000256" key="5">
    <source>
        <dbReference type="SAM" id="SignalP"/>
    </source>
</evidence>
<dbReference type="Gene3D" id="3.40.50.1980">
    <property type="entry name" value="Nitrogenase molybdenum iron protein domain"/>
    <property type="match status" value="2"/>
</dbReference>
<feature type="signal peptide" evidence="5">
    <location>
        <begin position="1"/>
        <end position="28"/>
    </location>
</feature>
<evidence type="ECO:0000256" key="3">
    <source>
        <dbReference type="ARBA" id="ARBA00022723"/>
    </source>
</evidence>
<dbReference type="PROSITE" id="PS51257">
    <property type="entry name" value="PROKAR_LIPOPROTEIN"/>
    <property type="match status" value="1"/>
</dbReference>
<dbReference type="PANTHER" id="PTHR42953:SF1">
    <property type="entry name" value="METAL-BINDING PROTEIN HI_0362-RELATED"/>
    <property type="match status" value="1"/>
</dbReference>
<gene>
    <name evidence="6" type="ORF">QRT05_10925</name>
</gene>
<keyword evidence="2" id="KW-0813">Transport</keyword>
<keyword evidence="4 5" id="KW-0732">Signal</keyword>
<evidence type="ECO:0000256" key="4">
    <source>
        <dbReference type="ARBA" id="ARBA00022729"/>
    </source>
</evidence>